<feature type="region of interest" description="Disordered" evidence="6">
    <location>
        <begin position="483"/>
        <end position="511"/>
    </location>
</feature>
<feature type="compositionally biased region" description="Basic and acidic residues" evidence="6">
    <location>
        <begin position="499"/>
        <end position="511"/>
    </location>
</feature>
<keyword evidence="1" id="KW-0597">Phosphoprotein</keyword>
<dbReference type="Gene3D" id="3.30.40.10">
    <property type="entry name" value="Zinc/RING finger domain, C3HC4 (zinc finger)"/>
    <property type="match status" value="1"/>
</dbReference>
<gene>
    <name evidence="8" type="primary">RAI1</name>
</gene>
<dbReference type="InterPro" id="IPR034732">
    <property type="entry name" value="EPHD"/>
</dbReference>
<organism evidence="8">
    <name type="scientific">Hydra vulgaris</name>
    <name type="common">Hydra</name>
    <name type="synonym">Hydra attenuata</name>
    <dbReference type="NCBI Taxonomy" id="6087"/>
    <lineage>
        <taxon>Eukaryota</taxon>
        <taxon>Metazoa</taxon>
        <taxon>Cnidaria</taxon>
        <taxon>Hydrozoa</taxon>
        <taxon>Hydroidolina</taxon>
        <taxon>Anthoathecata</taxon>
        <taxon>Aplanulata</taxon>
        <taxon>Hydridae</taxon>
        <taxon>Hydra</taxon>
    </lineage>
</organism>
<evidence type="ECO:0000256" key="6">
    <source>
        <dbReference type="SAM" id="MobiDB-lite"/>
    </source>
</evidence>
<dbReference type="PANTHER" id="PTHR14955:SF4">
    <property type="entry name" value="PHD-TYPE DOMAIN-CONTAINING PROTEIN"/>
    <property type="match status" value="1"/>
</dbReference>
<dbReference type="EMBL" id="HAAD01002912">
    <property type="protein sequence ID" value="CDG69144.1"/>
    <property type="molecule type" value="mRNA"/>
</dbReference>
<dbReference type="Pfam" id="PF13771">
    <property type="entry name" value="zf-HC5HC2H"/>
    <property type="match status" value="1"/>
</dbReference>
<proteinExistence type="evidence at transcript level"/>
<sequence>RKMTENIDGTLKVNENEGIIAVGSLAELADLLANMSSEQLKNVQLDPILYNALSQTIEPELQLPIDIPEIDMSTVSIVSDVAIPLEEIVSNAIILPNSIPISNIKAFEGAVQHPLHSTVNLQNSFNIDQPTEKQIEHRAKQISNLSNKEFSGESQSLNIHDQHSETKNINAPIVINFPEPGIKQSFLKNLPSVTSSQPQKQLNTSVKSSIFNTNLSLPKQKEKVLSNSPHLSSPSALQSTPTAQKKSNIKDKNKQSFKSEDDKELNMAKVLNFSVSKTSTVCGINSSQPHTVSIHSSIHKPQTNVRCSNFSNISKANENFQKNTARVASVYNSSCINSLKNSPQNLQYKTAAATKLVDSNFSVSSSLASKSPNVASLNKNFTQNKLLASNGKKVSPNQIPQNQVCEEVDEVEEIRNAILSSKVSGEDALRELAKLEIENQMKRFKKTVPKIFKKEEQEGSPYNSSASKVEIFNKSRELSESILGKKSQNQGNQGIIHKNQSDEPRKRARPKKFDDFVFETEVKKEKVEILNQKFESSNQKVELNQKSDTLNQKIELLKEKIDPLKDKIEQLKEKVEPLKEKVEPLKEKVEPLKEKVEPLKEKIEPYKEKVEPLKEKNEPLKEKIEKERIEPLKEKKNRYFFPSSSKETSKQINPSVSSLPEINNKSDNSSISIKKADCLNSQNSSAEIKFGECVETQKEVAKKENITSNIDKHTEKKNISQLNKKKKKKSKKKAKIAFEPEVLPEHLKKQKAKQPCNPVIDLNKVRLKSAYDESNFLLDNTVEIEVFKALHRTGWECTMCGKPGNIGDLDVLFGPYKVNIRDSDDKLEVWLHRDCAIWTSTICLANQTLCGVGDALQHAAKTKCSLCSRLGATLECCSKQCRDGYHYICARQRGCTFNENFTITCPKHK</sequence>
<dbReference type="Gene3D" id="1.20.5.340">
    <property type="match status" value="1"/>
</dbReference>
<feature type="region of interest" description="Disordered" evidence="6">
    <location>
        <begin position="640"/>
        <end position="667"/>
    </location>
</feature>
<feature type="domain" description="PHD-type" evidence="7">
    <location>
        <begin position="794"/>
        <end position="909"/>
    </location>
</feature>
<feature type="region of interest" description="Disordered" evidence="6">
    <location>
        <begin position="221"/>
        <end position="261"/>
    </location>
</feature>
<evidence type="ECO:0000259" key="7">
    <source>
        <dbReference type="PROSITE" id="PS51805"/>
    </source>
</evidence>
<dbReference type="OrthoDB" id="10029243at2759"/>
<feature type="coiled-coil region" evidence="5">
    <location>
        <begin position="540"/>
        <end position="588"/>
    </location>
</feature>
<keyword evidence="4" id="KW-0862">Zinc</keyword>
<dbReference type="PROSITE" id="PS51805">
    <property type="entry name" value="EPHD"/>
    <property type="match status" value="1"/>
</dbReference>
<dbReference type="AlphaFoldDB" id="T2MAK7"/>
<dbReference type="SMART" id="SM00249">
    <property type="entry name" value="PHD"/>
    <property type="match status" value="1"/>
</dbReference>
<evidence type="ECO:0000256" key="3">
    <source>
        <dbReference type="ARBA" id="ARBA00022771"/>
    </source>
</evidence>
<evidence type="ECO:0000313" key="8">
    <source>
        <dbReference type="EMBL" id="CDG69144.1"/>
    </source>
</evidence>
<feature type="compositionally biased region" description="Polar residues" evidence="6">
    <location>
        <begin position="225"/>
        <end position="246"/>
    </location>
</feature>
<name>T2MAK7_HYDVU</name>
<reference evidence="8" key="1">
    <citation type="journal article" date="2013" name="Genome Biol. Evol.">
        <title>Punctuated emergences of genetic and phenotypic innovations in eumetazoan, bilaterian, euteleostome, and hominidae ancestors.</title>
        <authorList>
            <person name="Wenger Y."/>
            <person name="Galliot B."/>
        </authorList>
    </citation>
    <scope>NUCLEOTIDE SEQUENCE</scope>
    <source>
        <tissue evidence="8">Whole animals</tissue>
    </source>
</reference>
<evidence type="ECO:0000256" key="1">
    <source>
        <dbReference type="ARBA" id="ARBA00022553"/>
    </source>
</evidence>
<dbReference type="InterPro" id="IPR052440">
    <property type="entry name" value="Trans_Reg/Chrom_Remod"/>
</dbReference>
<dbReference type="InterPro" id="IPR013083">
    <property type="entry name" value="Znf_RING/FYVE/PHD"/>
</dbReference>
<dbReference type="GO" id="GO:0008270">
    <property type="term" value="F:zinc ion binding"/>
    <property type="evidence" value="ECO:0007669"/>
    <property type="project" value="UniProtKB-KW"/>
</dbReference>
<feature type="non-terminal residue" evidence="8">
    <location>
        <position position="1"/>
    </location>
</feature>
<dbReference type="PANTHER" id="PTHR14955">
    <property type="entry name" value="RETINOIC ACID INDUCED 1/TRANSCRIPTION FACTOR 20"/>
    <property type="match status" value="1"/>
</dbReference>
<protein>
    <submittedName>
        <fullName evidence="8">Retinoic acid-induced protein 1</fullName>
    </submittedName>
</protein>
<accession>T2MAK7</accession>
<feature type="compositionally biased region" description="Polar residues" evidence="6">
    <location>
        <begin position="642"/>
        <end position="661"/>
    </location>
</feature>
<keyword evidence="5" id="KW-0175">Coiled coil</keyword>
<evidence type="ECO:0000256" key="4">
    <source>
        <dbReference type="ARBA" id="ARBA00022833"/>
    </source>
</evidence>
<dbReference type="SUPFAM" id="SSF58113">
    <property type="entry name" value="Apolipoprotein A-I"/>
    <property type="match status" value="1"/>
</dbReference>
<keyword evidence="2" id="KW-0479">Metal-binding</keyword>
<dbReference type="InterPro" id="IPR001965">
    <property type="entry name" value="Znf_PHD"/>
</dbReference>
<keyword evidence="3" id="KW-0863">Zinc-finger</keyword>
<evidence type="ECO:0000256" key="5">
    <source>
        <dbReference type="SAM" id="Coils"/>
    </source>
</evidence>
<dbReference type="GO" id="GO:0005634">
    <property type="term" value="C:nucleus"/>
    <property type="evidence" value="ECO:0007669"/>
    <property type="project" value="TreeGrafter"/>
</dbReference>
<evidence type="ECO:0000256" key="2">
    <source>
        <dbReference type="ARBA" id="ARBA00022723"/>
    </source>
</evidence>
<feature type="compositionally biased region" description="Basic and acidic residues" evidence="6">
    <location>
        <begin position="248"/>
        <end position="261"/>
    </location>
</feature>
<dbReference type="GO" id="GO:0006357">
    <property type="term" value="P:regulation of transcription by RNA polymerase II"/>
    <property type="evidence" value="ECO:0007669"/>
    <property type="project" value="TreeGrafter"/>
</dbReference>